<name>A0A507FB56_9FUNG</name>
<evidence type="ECO:0000256" key="2">
    <source>
        <dbReference type="ARBA" id="ARBA00007839"/>
    </source>
</evidence>
<dbReference type="Proteomes" id="UP000320333">
    <property type="component" value="Unassembled WGS sequence"/>
</dbReference>
<dbReference type="EMBL" id="QEAP01000186">
    <property type="protein sequence ID" value="TPX73424.1"/>
    <property type="molecule type" value="Genomic_DNA"/>
</dbReference>
<keyword evidence="3" id="KW-0812">Transmembrane</keyword>
<dbReference type="OrthoDB" id="5409308at2759"/>
<protein>
    <recommendedName>
        <fullName evidence="8">Reactive oxygen species modulator 1</fullName>
    </recommendedName>
</protein>
<reference evidence="6 7" key="1">
    <citation type="journal article" date="2019" name="Sci. Rep.">
        <title>Comparative genomics of chytrid fungi reveal insights into the obligate biotrophic and pathogenic lifestyle of Synchytrium endobioticum.</title>
        <authorList>
            <person name="van de Vossenberg B.T.L.H."/>
            <person name="Warris S."/>
            <person name="Nguyen H.D.T."/>
            <person name="van Gent-Pelzer M.P.E."/>
            <person name="Joly D.L."/>
            <person name="van de Geest H.C."/>
            <person name="Bonants P.J.M."/>
            <person name="Smith D.S."/>
            <person name="Levesque C.A."/>
            <person name="van der Lee T.A.J."/>
        </authorList>
    </citation>
    <scope>NUCLEOTIDE SEQUENCE [LARGE SCALE GENOMIC DNA]</scope>
    <source>
        <strain evidence="6 7">CBS 675.73</strain>
    </source>
</reference>
<comment type="subcellular location">
    <subcellularLocation>
        <location evidence="1">Membrane</location>
    </subcellularLocation>
</comment>
<comment type="similarity">
    <text evidence="2">Belongs to the MGR2 family.</text>
</comment>
<keyword evidence="7" id="KW-1185">Reference proteome</keyword>
<accession>A0A507FB56</accession>
<dbReference type="GO" id="GO:0030150">
    <property type="term" value="P:protein import into mitochondrial matrix"/>
    <property type="evidence" value="ECO:0007669"/>
    <property type="project" value="TreeGrafter"/>
</dbReference>
<evidence type="ECO:0000256" key="3">
    <source>
        <dbReference type="ARBA" id="ARBA00022692"/>
    </source>
</evidence>
<evidence type="ECO:0000256" key="1">
    <source>
        <dbReference type="ARBA" id="ARBA00004370"/>
    </source>
</evidence>
<sequence length="98" mass="10549">MGFMMGGITGGCLGFLVGGMTVLRYGPGDKGYLATVGNQMLQTGGFLGFIMSIGMVVRAESVDSLPPSSLFRQQQQKRPMGAFWSNGRRLPIVIEKMN</sequence>
<dbReference type="SMART" id="SM01378">
    <property type="entry name" value="Romo1"/>
    <property type="match status" value="1"/>
</dbReference>
<evidence type="ECO:0000256" key="5">
    <source>
        <dbReference type="ARBA" id="ARBA00023136"/>
    </source>
</evidence>
<proteinExistence type="inferred from homology"/>
<keyword evidence="5" id="KW-0472">Membrane</keyword>
<dbReference type="Pfam" id="PF10247">
    <property type="entry name" value="Romo1"/>
    <property type="match status" value="1"/>
</dbReference>
<evidence type="ECO:0008006" key="8">
    <source>
        <dbReference type="Google" id="ProtNLM"/>
    </source>
</evidence>
<dbReference type="STRING" id="246404.A0A507FB56"/>
<dbReference type="InterPro" id="IPR018450">
    <property type="entry name" value="Romo1/Mgr2"/>
</dbReference>
<dbReference type="PANTHER" id="PTHR28525:SF1">
    <property type="entry name" value="REACTIVE OXYGEN SPECIES MODULATOR 1"/>
    <property type="match status" value="1"/>
</dbReference>
<evidence type="ECO:0000313" key="6">
    <source>
        <dbReference type="EMBL" id="TPX73424.1"/>
    </source>
</evidence>
<evidence type="ECO:0000313" key="7">
    <source>
        <dbReference type="Proteomes" id="UP000320333"/>
    </source>
</evidence>
<evidence type="ECO:0000256" key="4">
    <source>
        <dbReference type="ARBA" id="ARBA00022989"/>
    </source>
</evidence>
<gene>
    <name evidence="6" type="ORF">CcCBS67573_g05310</name>
</gene>
<organism evidence="6 7">
    <name type="scientific">Chytriomyces confervae</name>
    <dbReference type="NCBI Taxonomy" id="246404"/>
    <lineage>
        <taxon>Eukaryota</taxon>
        <taxon>Fungi</taxon>
        <taxon>Fungi incertae sedis</taxon>
        <taxon>Chytridiomycota</taxon>
        <taxon>Chytridiomycota incertae sedis</taxon>
        <taxon>Chytridiomycetes</taxon>
        <taxon>Chytridiales</taxon>
        <taxon>Chytriomycetaceae</taxon>
        <taxon>Chytriomyces</taxon>
    </lineage>
</organism>
<dbReference type="GO" id="GO:0045039">
    <property type="term" value="P:protein insertion into mitochondrial inner membrane"/>
    <property type="evidence" value="ECO:0007669"/>
    <property type="project" value="TreeGrafter"/>
</dbReference>
<dbReference type="GO" id="GO:0005744">
    <property type="term" value="C:TIM23 mitochondrial import inner membrane translocase complex"/>
    <property type="evidence" value="ECO:0007669"/>
    <property type="project" value="TreeGrafter"/>
</dbReference>
<dbReference type="PANTHER" id="PTHR28525">
    <property type="entry name" value="REACTIVE OXYGEN SPECIES MODULATOR 1"/>
    <property type="match status" value="1"/>
</dbReference>
<keyword evidence="4" id="KW-1133">Transmembrane helix</keyword>
<comment type="caution">
    <text evidence="6">The sequence shown here is derived from an EMBL/GenBank/DDBJ whole genome shotgun (WGS) entry which is preliminary data.</text>
</comment>
<dbReference type="AlphaFoldDB" id="A0A507FB56"/>